<dbReference type="PANTHER" id="PTHR43048">
    <property type="entry name" value="METHYLMALONYL-COA EPIMERASE"/>
    <property type="match status" value="1"/>
</dbReference>
<dbReference type="PANTHER" id="PTHR43048:SF3">
    <property type="entry name" value="METHYLMALONYL-COA EPIMERASE, MITOCHONDRIAL"/>
    <property type="match status" value="1"/>
</dbReference>
<sequence>MTSGHPSNPAKKIQLVRIAHVFYKHQKIEDAKGFMHNFGFQETETIGKTTYFRGYGTEPFVLAIEASDKTEFGGAAFAVESEEDLVYASKSLPASAKATDVYDLQTPGGGKGVTFYDPVDGFPFHLVHGQTPVEARDPHFPILKVNYPTEKNRGPNQFQRFQKRPAPVHKLGHFGMCVTDFAACYDFYSSHFNFFPSELVHDADGVDKTVFFRLNRGADFVDHHCFFFFEGPKMHVHHSSFETHDFDTQVLGHDWLRDKGYTNCWGVGRHVMGSQIFDYWFDPSEFILEHYVDGDLLDMNEPTHRTKAGPGNLHVWGPEVPDTFLQ</sequence>
<evidence type="ECO:0000313" key="4">
    <source>
        <dbReference type="Proteomes" id="UP001172155"/>
    </source>
</evidence>
<keyword evidence="1" id="KW-0479">Metal-binding</keyword>
<dbReference type="GO" id="GO:0046872">
    <property type="term" value="F:metal ion binding"/>
    <property type="evidence" value="ECO:0007669"/>
    <property type="project" value="UniProtKB-KW"/>
</dbReference>
<keyword evidence="4" id="KW-1185">Reference proteome</keyword>
<gene>
    <name evidence="3" type="ORF">B0T18DRAFT_425622</name>
</gene>
<dbReference type="InterPro" id="IPR004360">
    <property type="entry name" value="Glyas_Fos-R_dOase_dom"/>
</dbReference>
<reference evidence="3" key="1">
    <citation type="submission" date="2023-06" db="EMBL/GenBank/DDBJ databases">
        <title>Genome-scale phylogeny and comparative genomics of the fungal order Sordariales.</title>
        <authorList>
            <consortium name="Lawrence Berkeley National Laboratory"/>
            <person name="Hensen N."/>
            <person name="Bonometti L."/>
            <person name="Westerberg I."/>
            <person name="Brannstrom I.O."/>
            <person name="Guillou S."/>
            <person name="Cros-Aarteil S."/>
            <person name="Calhoun S."/>
            <person name="Haridas S."/>
            <person name="Kuo A."/>
            <person name="Mondo S."/>
            <person name="Pangilinan J."/>
            <person name="Riley R."/>
            <person name="LaButti K."/>
            <person name="Andreopoulos B."/>
            <person name="Lipzen A."/>
            <person name="Chen C."/>
            <person name="Yanf M."/>
            <person name="Daum C."/>
            <person name="Ng V."/>
            <person name="Clum A."/>
            <person name="Steindorff A."/>
            <person name="Ohm R."/>
            <person name="Martin F."/>
            <person name="Silar P."/>
            <person name="Natvig D."/>
            <person name="Lalanne C."/>
            <person name="Gautier V."/>
            <person name="Ament-velasquez S.L."/>
            <person name="Kruys A."/>
            <person name="Hutchinson M.I."/>
            <person name="Powell A.J."/>
            <person name="Barry K."/>
            <person name="Miller A.N."/>
            <person name="Grigoriev I.V."/>
            <person name="Debuchy R."/>
            <person name="Gladieux P."/>
            <person name="Thoren M.H."/>
            <person name="Johannesson H."/>
        </authorList>
    </citation>
    <scope>NUCLEOTIDE SEQUENCE</scope>
    <source>
        <strain evidence="3">SMH3187-1</strain>
    </source>
</reference>
<dbReference type="GO" id="GO:0046491">
    <property type="term" value="P:L-methylmalonyl-CoA metabolic process"/>
    <property type="evidence" value="ECO:0007669"/>
    <property type="project" value="TreeGrafter"/>
</dbReference>
<evidence type="ECO:0000259" key="2">
    <source>
        <dbReference type="PROSITE" id="PS51819"/>
    </source>
</evidence>
<accession>A0AA40F4K0</accession>
<dbReference type="Pfam" id="PF00903">
    <property type="entry name" value="Glyoxalase"/>
    <property type="match status" value="1"/>
</dbReference>
<feature type="domain" description="VOC" evidence="2">
    <location>
        <begin position="170"/>
        <end position="293"/>
    </location>
</feature>
<proteinExistence type="predicted"/>
<dbReference type="AlphaFoldDB" id="A0AA40F4K0"/>
<dbReference type="SUPFAM" id="SSF54593">
    <property type="entry name" value="Glyoxalase/Bleomycin resistance protein/Dihydroxybiphenyl dioxygenase"/>
    <property type="match status" value="1"/>
</dbReference>
<dbReference type="FunFam" id="3.10.180.10:FF:000039">
    <property type="entry name" value="Trihydroxytoluene oxygenase (AFU_orthologue AFUA_8G02470)"/>
    <property type="match status" value="1"/>
</dbReference>
<dbReference type="FunFam" id="3.10.180.10:FF:000034">
    <property type="entry name" value="Glyoxalase/Bleomycin resistance protein/Dihydroxybiphenyl dioxygenase"/>
    <property type="match status" value="1"/>
</dbReference>
<name>A0AA40F4K0_9PEZI</name>
<dbReference type="InterPro" id="IPR037523">
    <property type="entry name" value="VOC_core"/>
</dbReference>
<dbReference type="Gene3D" id="3.10.180.10">
    <property type="entry name" value="2,3-Dihydroxybiphenyl 1,2-Dioxygenase, domain 1"/>
    <property type="match status" value="2"/>
</dbReference>
<dbReference type="GO" id="GO:0051213">
    <property type="term" value="F:dioxygenase activity"/>
    <property type="evidence" value="ECO:0007669"/>
    <property type="project" value="UniProtKB-KW"/>
</dbReference>
<dbReference type="Proteomes" id="UP001172155">
    <property type="component" value="Unassembled WGS sequence"/>
</dbReference>
<keyword evidence="3" id="KW-0560">Oxidoreductase</keyword>
<keyword evidence="3" id="KW-0223">Dioxygenase</keyword>
<evidence type="ECO:0000313" key="3">
    <source>
        <dbReference type="EMBL" id="KAK0750892.1"/>
    </source>
</evidence>
<dbReference type="EMBL" id="JAUKUD010000002">
    <property type="protein sequence ID" value="KAK0750892.1"/>
    <property type="molecule type" value="Genomic_DNA"/>
</dbReference>
<protein>
    <submittedName>
        <fullName evidence="3">Glyoxalase/Bleomycin resistance protein/Dihydroxybiphenyl dioxygenase</fullName>
    </submittedName>
</protein>
<dbReference type="PROSITE" id="PS51819">
    <property type="entry name" value="VOC"/>
    <property type="match status" value="1"/>
</dbReference>
<dbReference type="GO" id="GO:0005739">
    <property type="term" value="C:mitochondrion"/>
    <property type="evidence" value="ECO:0007669"/>
    <property type="project" value="TreeGrafter"/>
</dbReference>
<evidence type="ECO:0000256" key="1">
    <source>
        <dbReference type="ARBA" id="ARBA00022723"/>
    </source>
</evidence>
<dbReference type="GO" id="GO:0004493">
    <property type="term" value="F:methylmalonyl-CoA epimerase activity"/>
    <property type="evidence" value="ECO:0007669"/>
    <property type="project" value="TreeGrafter"/>
</dbReference>
<dbReference type="InterPro" id="IPR051785">
    <property type="entry name" value="MMCE/EMCE_epimerase"/>
</dbReference>
<organism evidence="3 4">
    <name type="scientific">Schizothecium vesticola</name>
    <dbReference type="NCBI Taxonomy" id="314040"/>
    <lineage>
        <taxon>Eukaryota</taxon>
        <taxon>Fungi</taxon>
        <taxon>Dikarya</taxon>
        <taxon>Ascomycota</taxon>
        <taxon>Pezizomycotina</taxon>
        <taxon>Sordariomycetes</taxon>
        <taxon>Sordariomycetidae</taxon>
        <taxon>Sordariales</taxon>
        <taxon>Schizotheciaceae</taxon>
        <taxon>Schizothecium</taxon>
    </lineage>
</organism>
<comment type="caution">
    <text evidence="3">The sequence shown here is derived from an EMBL/GenBank/DDBJ whole genome shotgun (WGS) entry which is preliminary data.</text>
</comment>
<dbReference type="InterPro" id="IPR029068">
    <property type="entry name" value="Glyas_Bleomycin-R_OHBP_Dase"/>
</dbReference>